<dbReference type="SUPFAM" id="SSF46689">
    <property type="entry name" value="Homeodomain-like"/>
    <property type="match status" value="1"/>
</dbReference>
<dbReference type="GO" id="GO:0003700">
    <property type="term" value="F:DNA-binding transcription factor activity"/>
    <property type="evidence" value="ECO:0007669"/>
    <property type="project" value="TreeGrafter"/>
</dbReference>
<dbReference type="Gene3D" id="1.10.357.10">
    <property type="entry name" value="Tetracycline Repressor, domain 2"/>
    <property type="match status" value="1"/>
</dbReference>
<dbReference type="PRINTS" id="PR00455">
    <property type="entry name" value="HTHTETR"/>
</dbReference>
<evidence type="ECO:0000256" key="1">
    <source>
        <dbReference type="ARBA" id="ARBA00023125"/>
    </source>
</evidence>
<sequence>MQTPKEEIRNSLLESAGKLFLRKGFLKTSMREIARDAGVGLANIYNYFSSKDEIFRTVVQPVTLAFEQMAHSHHDSGGTDVLEMYAEPYLRKVTDEYVTLINSHRRKLEILLFRAQGSSLEDFRERYTDRTTAAVKEWLAGMKRRHPALNIAVSDFSIHLHTVWMFTLFEEIIMHRVKPREMKQVIAEYIRFETTGWKELMKI</sequence>
<evidence type="ECO:0000256" key="2">
    <source>
        <dbReference type="PROSITE-ProRule" id="PRU00335"/>
    </source>
</evidence>
<comment type="caution">
    <text evidence="5">The sequence shown here is derived from an EMBL/GenBank/DDBJ whole genome shotgun (WGS) entry which is preliminary data.</text>
</comment>
<reference evidence="6" key="1">
    <citation type="submission" date="2017-04" db="EMBL/GenBank/DDBJ databases">
        <title>Function of individual gut microbiota members based on whole genome sequencing of pure cultures obtained from chicken caecum.</title>
        <authorList>
            <person name="Medvecky M."/>
            <person name="Cejkova D."/>
            <person name="Polansky O."/>
            <person name="Karasova D."/>
            <person name="Kubasova T."/>
            <person name="Cizek A."/>
            <person name="Rychlik I."/>
        </authorList>
    </citation>
    <scope>NUCLEOTIDE SEQUENCE [LARGE SCALE GENOMIC DNA]</scope>
    <source>
        <strain evidence="6">An90</strain>
    </source>
</reference>
<organism evidence="5 6">
    <name type="scientific">Alistipes onderdonkii</name>
    <dbReference type="NCBI Taxonomy" id="328813"/>
    <lineage>
        <taxon>Bacteria</taxon>
        <taxon>Pseudomonadati</taxon>
        <taxon>Bacteroidota</taxon>
        <taxon>Bacteroidia</taxon>
        <taxon>Bacteroidales</taxon>
        <taxon>Rikenellaceae</taxon>
        <taxon>Alistipes</taxon>
    </lineage>
</organism>
<accession>A0A1Y3QXQ4</accession>
<proteinExistence type="predicted"/>
<dbReference type="InterPro" id="IPR001647">
    <property type="entry name" value="HTH_TetR"/>
</dbReference>
<feature type="DNA-binding region" description="H-T-H motif" evidence="2">
    <location>
        <begin position="29"/>
        <end position="48"/>
    </location>
</feature>
<evidence type="ECO:0000313" key="7">
    <source>
        <dbReference type="Proteomes" id="UP000322940"/>
    </source>
</evidence>
<dbReference type="AlphaFoldDB" id="A0A1Y3QXQ4"/>
<dbReference type="Pfam" id="PF00440">
    <property type="entry name" value="TetR_N"/>
    <property type="match status" value="1"/>
</dbReference>
<dbReference type="InterPro" id="IPR050109">
    <property type="entry name" value="HTH-type_TetR-like_transc_reg"/>
</dbReference>
<dbReference type="InterPro" id="IPR023772">
    <property type="entry name" value="DNA-bd_HTH_TetR-type_CS"/>
</dbReference>
<dbReference type="RefSeq" id="WP_018695941.1">
    <property type="nucleotide sequence ID" value="NZ_AP025562.1"/>
</dbReference>
<name>A0A1Y3QXQ4_9BACT</name>
<keyword evidence="1 2" id="KW-0238">DNA-binding</keyword>
<evidence type="ECO:0000313" key="4">
    <source>
        <dbReference type="EMBL" id="KAA2379231.1"/>
    </source>
</evidence>
<dbReference type="PROSITE" id="PS01081">
    <property type="entry name" value="HTH_TETR_1"/>
    <property type="match status" value="1"/>
</dbReference>
<gene>
    <name evidence="5" type="ORF">B5G41_05215</name>
    <name evidence="4" type="ORF">F2Y10_06120</name>
</gene>
<reference evidence="5" key="2">
    <citation type="journal article" date="2018" name="BMC Genomics">
        <title>Whole genome sequencing and function prediction of 133 gut anaerobes isolated from chicken caecum in pure cultures.</title>
        <authorList>
            <person name="Medvecky M."/>
            <person name="Cejkova D."/>
            <person name="Polansky O."/>
            <person name="Karasova D."/>
            <person name="Kubasova T."/>
            <person name="Cizek A."/>
            <person name="Rychlik I."/>
        </authorList>
    </citation>
    <scope>NUCLEOTIDE SEQUENCE</scope>
    <source>
        <strain evidence="5">An90</strain>
    </source>
</reference>
<dbReference type="PANTHER" id="PTHR30055">
    <property type="entry name" value="HTH-TYPE TRANSCRIPTIONAL REGULATOR RUTR"/>
    <property type="match status" value="1"/>
</dbReference>
<evidence type="ECO:0000259" key="3">
    <source>
        <dbReference type="PROSITE" id="PS50977"/>
    </source>
</evidence>
<protein>
    <submittedName>
        <fullName evidence="5">TetR family transcriptional regulator</fullName>
    </submittedName>
    <submittedName>
        <fullName evidence="4">TetR/AcrR family transcriptional regulator</fullName>
    </submittedName>
</protein>
<reference evidence="4 7" key="3">
    <citation type="journal article" date="2019" name="Nat. Med.">
        <title>A library of human gut bacterial isolates paired with longitudinal multiomics data enables mechanistic microbiome research.</title>
        <authorList>
            <person name="Poyet M."/>
            <person name="Groussin M."/>
            <person name="Gibbons S.M."/>
            <person name="Avila-Pacheco J."/>
            <person name="Jiang X."/>
            <person name="Kearney S.M."/>
            <person name="Perrotta A.R."/>
            <person name="Berdy B."/>
            <person name="Zhao S."/>
            <person name="Lieberman T.D."/>
            <person name="Swanson P.K."/>
            <person name="Smith M."/>
            <person name="Roesemann S."/>
            <person name="Alexander J.E."/>
            <person name="Rich S.A."/>
            <person name="Livny J."/>
            <person name="Vlamakis H."/>
            <person name="Clish C."/>
            <person name="Bullock K."/>
            <person name="Deik A."/>
            <person name="Scott J."/>
            <person name="Pierce K.A."/>
            <person name="Xavier R.J."/>
            <person name="Alm E.J."/>
        </authorList>
    </citation>
    <scope>NUCLEOTIDE SEQUENCE [LARGE SCALE GENOMIC DNA]</scope>
    <source>
        <strain evidence="4 7">BIOML-A266</strain>
    </source>
</reference>
<dbReference type="Proteomes" id="UP000195772">
    <property type="component" value="Unassembled WGS sequence"/>
</dbReference>
<dbReference type="EMBL" id="VVXH01000005">
    <property type="protein sequence ID" value="KAA2379231.1"/>
    <property type="molecule type" value="Genomic_DNA"/>
</dbReference>
<evidence type="ECO:0000313" key="5">
    <source>
        <dbReference type="EMBL" id="OUN03865.1"/>
    </source>
</evidence>
<dbReference type="EMBL" id="NFHB01000003">
    <property type="protein sequence ID" value="OUN03865.1"/>
    <property type="molecule type" value="Genomic_DNA"/>
</dbReference>
<dbReference type="Proteomes" id="UP000322940">
    <property type="component" value="Unassembled WGS sequence"/>
</dbReference>
<dbReference type="InterPro" id="IPR009057">
    <property type="entry name" value="Homeodomain-like_sf"/>
</dbReference>
<dbReference type="OrthoDB" id="6430772at2"/>
<dbReference type="PROSITE" id="PS50977">
    <property type="entry name" value="HTH_TETR_2"/>
    <property type="match status" value="1"/>
</dbReference>
<dbReference type="eggNOG" id="COG1309">
    <property type="taxonomic scope" value="Bacteria"/>
</dbReference>
<dbReference type="GO" id="GO:0000976">
    <property type="term" value="F:transcription cis-regulatory region binding"/>
    <property type="evidence" value="ECO:0007669"/>
    <property type="project" value="TreeGrafter"/>
</dbReference>
<feature type="domain" description="HTH tetR-type" evidence="3">
    <location>
        <begin position="6"/>
        <end position="66"/>
    </location>
</feature>
<evidence type="ECO:0000313" key="6">
    <source>
        <dbReference type="Proteomes" id="UP000195772"/>
    </source>
</evidence>
<dbReference type="PANTHER" id="PTHR30055:SF226">
    <property type="entry name" value="HTH-TYPE TRANSCRIPTIONAL REGULATOR PKSA"/>
    <property type="match status" value="1"/>
</dbReference>